<keyword evidence="2" id="KW-0378">Hydrolase</keyword>
<dbReference type="Gene3D" id="3.40.50.1820">
    <property type="entry name" value="alpha/beta hydrolase"/>
    <property type="match status" value="1"/>
</dbReference>
<sequence>MRYRLVALLGVVLVLAGCAHRGAAPPEGFGNGTSLHTIQVGGVERAYRLFKPAQLPPLAPLVVMLHGGFGSARQAERSYDWDELADSAKFLVAYPDGLYRAWNVNGGGCCGRPARDGVDDVAFIQAAVADIARNVRIDPARVYATGMSNGAIMSYTLVCHTNLFAAIGPVAGTQLDPCPSPHPVSVMHLHGTGDPLVRYTGGPGVGIARINGPPVEQLNAFWRTVDRCDAPNVTVSGGVTTSIASCADRRSVVLVAFDDVGHQWPSAATEMLWEFFAAHPA</sequence>
<dbReference type="GO" id="GO:0016787">
    <property type="term" value="F:hydrolase activity"/>
    <property type="evidence" value="ECO:0007669"/>
    <property type="project" value="UniProtKB-KW"/>
</dbReference>
<dbReference type="GO" id="GO:0005576">
    <property type="term" value="C:extracellular region"/>
    <property type="evidence" value="ECO:0007669"/>
    <property type="project" value="InterPro"/>
</dbReference>
<dbReference type="EMBL" id="AP022575">
    <property type="protein sequence ID" value="BBX74865.1"/>
    <property type="molecule type" value="Genomic_DNA"/>
</dbReference>
<gene>
    <name evidence="3" type="primary">lpqP</name>
    <name evidence="3" type="ORF">MSHI_27710</name>
</gene>
<evidence type="ECO:0000313" key="4">
    <source>
        <dbReference type="Proteomes" id="UP000467236"/>
    </source>
</evidence>
<dbReference type="OrthoDB" id="9767239at2"/>
<dbReference type="InterPro" id="IPR050955">
    <property type="entry name" value="Plant_Biomass_Hydrol_Est"/>
</dbReference>
<dbReference type="SMR" id="A0A7I7MRN8"/>
<evidence type="ECO:0000256" key="1">
    <source>
        <dbReference type="ARBA" id="ARBA00022729"/>
    </source>
</evidence>
<protein>
    <submittedName>
        <fullName evidence="3">Uncharacterized protein</fullName>
    </submittedName>
</protein>
<keyword evidence="1" id="KW-0732">Signal</keyword>
<dbReference type="PROSITE" id="PS51257">
    <property type="entry name" value="PROKAR_LIPOPROTEIN"/>
    <property type="match status" value="1"/>
</dbReference>
<dbReference type="KEGG" id="mshj:MSHI_27710"/>
<reference evidence="3 4" key="1">
    <citation type="journal article" date="2019" name="Emerg. Microbes Infect.">
        <title>Comprehensive subspecies identification of 175 nontuberculous mycobacteria species based on 7547 genomic profiles.</title>
        <authorList>
            <person name="Matsumoto Y."/>
            <person name="Kinjo T."/>
            <person name="Motooka D."/>
            <person name="Nabeya D."/>
            <person name="Jung N."/>
            <person name="Uechi K."/>
            <person name="Horii T."/>
            <person name="Iida T."/>
            <person name="Fujita J."/>
            <person name="Nakamura S."/>
        </authorList>
    </citation>
    <scope>NUCLEOTIDE SEQUENCE [LARGE SCALE GENOMIC DNA]</scope>
    <source>
        <strain evidence="3 4">JCM 14233</strain>
    </source>
</reference>
<organism evidence="3 4">
    <name type="scientific">Mycobacterium shinjukuense</name>
    <dbReference type="NCBI Taxonomy" id="398694"/>
    <lineage>
        <taxon>Bacteria</taxon>
        <taxon>Bacillati</taxon>
        <taxon>Actinomycetota</taxon>
        <taxon>Actinomycetes</taxon>
        <taxon>Mycobacteriales</taxon>
        <taxon>Mycobacteriaceae</taxon>
        <taxon>Mycobacterium</taxon>
    </lineage>
</organism>
<evidence type="ECO:0000313" key="3">
    <source>
        <dbReference type="EMBL" id="BBX74865.1"/>
    </source>
</evidence>
<dbReference type="PANTHER" id="PTHR43037:SF1">
    <property type="entry name" value="BLL1128 PROTEIN"/>
    <property type="match status" value="1"/>
</dbReference>
<dbReference type="Pfam" id="PF10503">
    <property type="entry name" value="Esterase_PHB"/>
    <property type="match status" value="1"/>
</dbReference>
<dbReference type="InterPro" id="IPR010126">
    <property type="entry name" value="Esterase_phb"/>
</dbReference>
<name>A0A7I7MRN8_9MYCO</name>
<dbReference type="AlphaFoldDB" id="A0A7I7MRN8"/>
<proteinExistence type="predicted"/>
<dbReference type="InterPro" id="IPR029058">
    <property type="entry name" value="AB_hydrolase_fold"/>
</dbReference>
<dbReference type="PANTHER" id="PTHR43037">
    <property type="entry name" value="UNNAMED PRODUCT-RELATED"/>
    <property type="match status" value="1"/>
</dbReference>
<keyword evidence="4" id="KW-1185">Reference proteome</keyword>
<dbReference type="RefSeq" id="WP_083045958.1">
    <property type="nucleotide sequence ID" value="NZ_AP022575.1"/>
</dbReference>
<dbReference type="SUPFAM" id="SSF53474">
    <property type="entry name" value="alpha/beta-Hydrolases"/>
    <property type="match status" value="1"/>
</dbReference>
<evidence type="ECO:0000256" key="2">
    <source>
        <dbReference type="ARBA" id="ARBA00022801"/>
    </source>
</evidence>
<accession>A0A7I7MRN8</accession>
<dbReference type="Proteomes" id="UP000467236">
    <property type="component" value="Chromosome"/>
</dbReference>